<feature type="region of interest" description="Disordered" evidence="1">
    <location>
        <begin position="22"/>
        <end position="50"/>
    </location>
</feature>
<dbReference type="RefSeq" id="WP_374036048.1">
    <property type="nucleotide sequence ID" value="NZ_CP169082.1"/>
</dbReference>
<evidence type="ECO:0000256" key="1">
    <source>
        <dbReference type="SAM" id="MobiDB-lite"/>
    </source>
</evidence>
<feature type="signal peptide" evidence="2">
    <location>
        <begin position="1"/>
        <end position="23"/>
    </location>
</feature>
<dbReference type="EMBL" id="JBHSLF010000014">
    <property type="protein sequence ID" value="MFC5343832.1"/>
    <property type="molecule type" value="Genomic_DNA"/>
</dbReference>
<evidence type="ECO:0000313" key="3">
    <source>
        <dbReference type="EMBL" id="MFC5343832.1"/>
    </source>
</evidence>
<keyword evidence="4" id="KW-1185">Reference proteome</keyword>
<dbReference type="PROSITE" id="PS51257">
    <property type="entry name" value="PROKAR_LIPOPROTEIN"/>
    <property type="match status" value="1"/>
</dbReference>
<accession>A0ABW0FT30</accession>
<protein>
    <submittedName>
        <fullName evidence="3">Uncharacterized protein</fullName>
    </submittedName>
</protein>
<feature type="compositionally biased region" description="Pro residues" evidence="1">
    <location>
        <begin position="23"/>
        <end position="41"/>
    </location>
</feature>
<sequence length="206" mass="20812">MIRTLSAVTVSALILAACGQPEATPPASAPETPAPTAPATPAPDANTLTAGGYGPVRIGMTKAEVIAAVGDKFNPSLVGGAEPDVCDQWRPARSPEGVTVMLENGILTRISVASPATLKTDRGFGVGDTAAAIKAAYGPLAVSQPHKYSPAPAEDIFVWTTGAPATAGEYVQDPAARGIRYEIDGEGKASIVHIGGPAIQLVEGCA</sequence>
<keyword evidence="2" id="KW-0732">Signal</keyword>
<reference evidence="4" key="1">
    <citation type="journal article" date="2019" name="Int. J. Syst. Evol. Microbiol.">
        <title>The Global Catalogue of Microorganisms (GCM) 10K type strain sequencing project: providing services to taxonomists for standard genome sequencing and annotation.</title>
        <authorList>
            <consortium name="The Broad Institute Genomics Platform"/>
            <consortium name="The Broad Institute Genome Sequencing Center for Infectious Disease"/>
            <person name="Wu L."/>
            <person name="Ma J."/>
        </authorList>
    </citation>
    <scope>NUCLEOTIDE SEQUENCE [LARGE SCALE GENOMIC DNA]</scope>
    <source>
        <strain evidence="4">JCM 12125</strain>
    </source>
</reference>
<proteinExistence type="predicted"/>
<organism evidence="3 4">
    <name type="scientific">Brevundimonas staleyi</name>
    <dbReference type="NCBI Taxonomy" id="74326"/>
    <lineage>
        <taxon>Bacteria</taxon>
        <taxon>Pseudomonadati</taxon>
        <taxon>Pseudomonadota</taxon>
        <taxon>Alphaproteobacteria</taxon>
        <taxon>Caulobacterales</taxon>
        <taxon>Caulobacteraceae</taxon>
        <taxon>Brevundimonas</taxon>
    </lineage>
</organism>
<evidence type="ECO:0000313" key="4">
    <source>
        <dbReference type="Proteomes" id="UP001596152"/>
    </source>
</evidence>
<evidence type="ECO:0000256" key="2">
    <source>
        <dbReference type="SAM" id="SignalP"/>
    </source>
</evidence>
<dbReference type="Proteomes" id="UP001596152">
    <property type="component" value="Unassembled WGS sequence"/>
</dbReference>
<name>A0ABW0FT30_9CAUL</name>
<feature type="chain" id="PRO_5046438948" evidence="2">
    <location>
        <begin position="24"/>
        <end position="206"/>
    </location>
</feature>
<gene>
    <name evidence="3" type="ORF">ACFPIE_07910</name>
</gene>
<comment type="caution">
    <text evidence="3">The sequence shown here is derived from an EMBL/GenBank/DDBJ whole genome shotgun (WGS) entry which is preliminary data.</text>
</comment>